<accession>A0A9P4SDE7</accession>
<protein>
    <submittedName>
        <fullName evidence="1">Uncharacterized protein</fullName>
    </submittedName>
</protein>
<organism evidence="1 2">
    <name type="scientific">Patellaria atrata CBS 101060</name>
    <dbReference type="NCBI Taxonomy" id="1346257"/>
    <lineage>
        <taxon>Eukaryota</taxon>
        <taxon>Fungi</taxon>
        <taxon>Dikarya</taxon>
        <taxon>Ascomycota</taxon>
        <taxon>Pezizomycotina</taxon>
        <taxon>Dothideomycetes</taxon>
        <taxon>Dothideomycetes incertae sedis</taxon>
        <taxon>Patellariales</taxon>
        <taxon>Patellariaceae</taxon>
        <taxon>Patellaria</taxon>
    </lineage>
</organism>
<dbReference type="Proteomes" id="UP000799429">
    <property type="component" value="Unassembled WGS sequence"/>
</dbReference>
<dbReference type="AlphaFoldDB" id="A0A9P4SDE7"/>
<evidence type="ECO:0000313" key="1">
    <source>
        <dbReference type="EMBL" id="KAF2839720.1"/>
    </source>
</evidence>
<reference evidence="1" key="1">
    <citation type="journal article" date="2020" name="Stud. Mycol.">
        <title>101 Dothideomycetes genomes: a test case for predicting lifestyles and emergence of pathogens.</title>
        <authorList>
            <person name="Haridas S."/>
            <person name="Albert R."/>
            <person name="Binder M."/>
            <person name="Bloem J."/>
            <person name="Labutti K."/>
            <person name="Salamov A."/>
            <person name="Andreopoulos B."/>
            <person name="Baker S."/>
            <person name="Barry K."/>
            <person name="Bills G."/>
            <person name="Bluhm B."/>
            <person name="Cannon C."/>
            <person name="Castanera R."/>
            <person name="Culley D."/>
            <person name="Daum C."/>
            <person name="Ezra D."/>
            <person name="Gonzalez J."/>
            <person name="Henrissat B."/>
            <person name="Kuo A."/>
            <person name="Liang C."/>
            <person name="Lipzen A."/>
            <person name="Lutzoni F."/>
            <person name="Magnuson J."/>
            <person name="Mondo S."/>
            <person name="Nolan M."/>
            <person name="Ohm R."/>
            <person name="Pangilinan J."/>
            <person name="Park H.-J."/>
            <person name="Ramirez L."/>
            <person name="Alfaro M."/>
            <person name="Sun H."/>
            <person name="Tritt A."/>
            <person name="Yoshinaga Y."/>
            <person name="Zwiers L.-H."/>
            <person name="Turgeon B."/>
            <person name="Goodwin S."/>
            <person name="Spatafora J."/>
            <person name="Crous P."/>
            <person name="Grigoriev I."/>
        </authorList>
    </citation>
    <scope>NUCLEOTIDE SEQUENCE</scope>
    <source>
        <strain evidence="1">CBS 101060</strain>
    </source>
</reference>
<gene>
    <name evidence="1" type="ORF">M501DRAFT_991734</name>
</gene>
<proteinExistence type="predicted"/>
<sequence length="187" mass="20921">MSEPDGSDVRTKDPNPPAPRTYLNMAIVQAHLQHVERTVESHEYLYRSVMVAILNHFFLQEKGFDVFQEPPGEIDQTESRAQLVVLKFISPPGGCMHGYDFCLVESKMLFFTANSGVLTALSGGLHVRNVVNTVTTMMENMKNRPLPVTRDSIDDPDGGKEYISTNITFRGPSFYENGDPKPSKQPT</sequence>
<evidence type="ECO:0000313" key="2">
    <source>
        <dbReference type="Proteomes" id="UP000799429"/>
    </source>
</evidence>
<keyword evidence="2" id="KW-1185">Reference proteome</keyword>
<name>A0A9P4SDE7_9PEZI</name>
<dbReference type="EMBL" id="MU006094">
    <property type="protein sequence ID" value="KAF2839720.1"/>
    <property type="molecule type" value="Genomic_DNA"/>
</dbReference>
<comment type="caution">
    <text evidence="1">The sequence shown here is derived from an EMBL/GenBank/DDBJ whole genome shotgun (WGS) entry which is preliminary data.</text>
</comment>